<reference evidence="1 2" key="1">
    <citation type="submission" date="2012-10" db="EMBL/GenBank/DDBJ databases">
        <title>Genome sequencing of Tanticharoenia sakaeratensis NBRC 103193.</title>
        <authorList>
            <person name="Azuma Y."/>
            <person name="Hadano H."/>
            <person name="Hirakawa H."/>
            <person name="Matsushita K."/>
        </authorList>
    </citation>
    <scope>NUCLEOTIDE SEQUENCE [LARGE SCALE GENOMIC DNA]</scope>
    <source>
        <strain evidence="1 2">NBRC 103193</strain>
    </source>
</reference>
<dbReference type="RefSeq" id="WP_048850380.1">
    <property type="nucleotide sequence ID" value="NZ_BALE01000046.1"/>
</dbReference>
<proteinExistence type="predicted"/>
<evidence type="ECO:0000313" key="1">
    <source>
        <dbReference type="EMBL" id="GAN55320.1"/>
    </source>
</evidence>
<organism evidence="1 2">
    <name type="scientific">Tanticharoenia sakaeratensis NBRC 103193</name>
    <dbReference type="NCBI Taxonomy" id="1231623"/>
    <lineage>
        <taxon>Bacteria</taxon>
        <taxon>Pseudomonadati</taxon>
        <taxon>Pseudomonadota</taxon>
        <taxon>Alphaproteobacteria</taxon>
        <taxon>Acetobacterales</taxon>
        <taxon>Acetobacteraceae</taxon>
        <taxon>Tanticharoenia</taxon>
    </lineage>
</organism>
<name>A0A0D6MPL8_9PROT</name>
<dbReference type="EMBL" id="BALE01000046">
    <property type="protein sequence ID" value="GAN55320.1"/>
    <property type="molecule type" value="Genomic_DNA"/>
</dbReference>
<keyword evidence="2" id="KW-1185">Reference proteome</keyword>
<comment type="caution">
    <text evidence="1">The sequence shown here is derived from an EMBL/GenBank/DDBJ whole genome shotgun (WGS) entry which is preliminary data.</text>
</comment>
<gene>
    <name evidence="1" type="ORF">Tasa_046_002</name>
</gene>
<dbReference type="AlphaFoldDB" id="A0A0D6MPL8"/>
<dbReference type="Proteomes" id="UP000032679">
    <property type="component" value="Unassembled WGS sequence"/>
</dbReference>
<dbReference type="STRING" id="1231623.Tasa_046_002"/>
<sequence length="70" mass="7655">MSYAALDAARTARAAKSALDALAQIKETGEAHQRKTIMIERIHALAAAAADSDQPVTLTSEEFWLLSRNW</sequence>
<protein>
    <submittedName>
        <fullName evidence="1">Uncharacterized protein</fullName>
    </submittedName>
</protein>
<accession>A0A0D6MPL8</accession>
<evidence type="ECO:0000313" key="2">
    <source>
        <dbReference type="Proteomes" id="UP000032679"/>
    </source>
</evidence>